<dbReference type="EnsemblMetazoa" id="PPA09714.1">
    <property type="protein sequence ID" value="PPA09714.1"/>
    <property type="gene ID" value="WBGene00099268"/>
</dbReference>
<accession>A0A8R1U7C6</accession>
<evidence type="ECO:0000313" key="2">
    <source>
        <dbReference type="EnsemblMetazoa" id="PPA09714.1"/>
    </source>
</evidence>
<gene>
    <name evidence="2" type="primary">WBGene00099268</name>
</gene>
<dbReference type="Proteomes" id="UP000005239">
    <property type="component" value="Unassembled WGS sequence"/>
</dbReference>
<proteinExistence type="predicted"/>
<sequence length="302" mass="34334">MVFHRLFPLLSSLFCLTYALKYHNFLDKGYTITPGSSITIDTKDFQWLELSLLPDISTSDFFKIKYSCGSKPVISWKSAGNHGDNTGIQSDNFDCGYSTEIVISFTSDANVEVYQRRGADSYPWITGVRSIEFDLTTVKVYQLEGEFDTFSIYFNRMGPNDLVNYVKDNGLKNGNVLFLTFVIDGNKDVFFEITRGTKKRKMTKLKFHKMYNGDIGLASVASDSSEERCWIQKAGIIKILIQVESDHMRIFPGVAKAFNGYCSSYYDIVPPHEDPNTIEIHNLDYSTLIRADIVPSHINTEE</sequence>
<evidence type="ECO:0000256" key="1">
    <source>
        <dbReference type="SAM" id="SignalP"/>
    </source>
</evidence>
<reference evidence="3" key="1">
    <citation type="journal article" date="2008" name="Nat. Genet.">
        <title>The Pristionchus pacificus genome provides a unique perspective on nematode lifestyle and parasitism.</title>
        <authorList>
            <person name="Dieterich C."/>
            <person name="Clifton S.W."/>
            <person name="Schuster L.N."/>
            <person name="Chinwalla A."/>
            <person name="Delehaunty K."/>
            <person name="Dinkelacker I."/>
            <person name="Fulton L."/>
            <person name="Fulton R."/>
            <person name="Godfrey J."/>
            <person name="Minx P."/>
            <person name="Mitreva M."/>
            <person name="Roeseler W."/>
            <person name="Tian H."/>
            <person name="Witte H."/>
            <person name="Yang S.P."/>
            <person name="Wilson R.K."/>
            <person name="Sommer R.J."/>
        </authorList>
    </citation>
    <scope>NUCLEOTIDE SEQUENCE [LARGE SCALE GENOMIC DNA]</scope>
    <source>
        <strain evidence="3">PS312</strain>
    </source>
</reference>
<evidence type="ECO:0008006" key="4">
    <source>
        <dbReference type="Google" id="ProtNLM"/>
    </source>
</evidence>
<reference evidence="2" key="2">
    <citation type="submission" date="2022-06" db="UniProtKB">
        <authorList>
            <consortium name="EnsemblMetazoa"/>
        </authorList>
    </citation>
    <scope>IDENTIFICATION</scope>
    <source>
        <strain evidence="2">PS312</strain>
    </source>
</reference>
<keyword evidence="1" id="KW-0732">Signal</keyword>
<organism evidence="2 3">
    <name type="scientific">Pristionchus pacificus</name>
    <name type="common">Parasitic nematode worm</name>
    <dbReference type="NCBI Taxonomy" id="54126"/>
    <lineage>
        <taxon>Eukaryota</taxon>
        <taxon>Metazoa</taxon>
        <taxon>Ecdysozoa</taxon>
        <taxon>Nematoda</taxon>
        <taxon>Chromadorea</taxon>
        <taxon>Rhabditida</taxon>
        <taxon>Rhabditina</taxon>
        <taxon>Diplogasteromorpha</taxon>
        <taxon>Diplogasteroidea</taxon>
        <taxon>Neodiplogasteridae</taxon>
        <taxon>Pristionchus</taxon>
    </lineage>
</organism>
<keyword evidence="3" id="KW-1185">Reference proteome</keyword>
<name>A0A8R1U7C6_PRIPA</name>
<feature type="signal peptide" evidence="1">
    <location>
        <begin position="1"/>
        <end position="19"/>
    </location>
</feature>
<dbReference type="AlphaFoldDB" id="A0A8R1U7C6"/>
<evidence type="ECO:0000313" key="3">
    <source>
        <dbReference type="Proteomes" id="UP000005239"/>
    </source>
</evidence>
<feature type="chain" id="PRO_5035748877" description="CUB domain-containing protein" evidence="1">
    <location>
        <begin position="20"/>
        <end position="302"/>
    </location>
</feature>
<protein>
    <recommendedName>
        <fullName evidence="4">CUB domain-containing protein</fullName>
    </recommendedName>
</protein>